<dbReference type="AlphaFoldDB" id="A0AAE0CAZ6"/>
<keyword evidence="1" id="KW-0602">Photosynthesis</keyword>
<keyword evidence="4" id="KW-0472">Membrane</keyword>
<dbReference type="Gene3D" id="2.130.10.10">
    <property type="entry name" value="YVTN repeat-like/Quinoprotein amine dehydrogenase"/>
    <property type="match status" value="2"/>
</dbReference>
<feature type="chain" id="PRO_5041943273" description="Photosynthesis system II assembly factor Ycf48/Hcf136-like domain-containing protein" evidence="5">
    <location>
        <begin position="30"/>
        <end position="944"/>
    </location>
</feature>
<keyword evidence="5" id="KW-0732">Signal</keyword>
<feature type="domain" description="Photosynthesis system II assembly factor Ycf48/Hcf136-like" evidence="6">
    <location>
        <begin position="628"/>
        <end position="757"/>
    </location>
</feature>
<feature type="domain" description="Photosynthesis system II assembly factor Ycf48/Hcf136-like" evidence="6">
    <location>
        <begin position="37"/>
        <end position="131"/>
    </location>
</feature>
<dbReference type="InterPro" id="IPR015943">
    <property type="entry name" value="WD40/YVTN_repeat-like_dom_sf"/>
</dbReference>
<name>A0AAE0CAZ6_9CHLO</name>
<evidence type="ECO:0000256" key="5">
    <source>
        <dbReference type="SAM" id="SignalP"/>
    </source>
</evidence>
<feature type="transmembrane region" description="Helical" evidence="4">
    <location>
        <begin position="869"/>
        <end position="892"/>
    </location>
</feature>
<dbReference type="Proteomes" id="UP001190700">
    <property type="component" value="Unassembled WGS sequence"/>
</dbReference>
<dbReference type="Pfam" id="PF14870">
    <property type="entry name" value="PSII_BNR"/>
    <property type="match status" value="2"/>
</dbReference>
<dbReference type="GO" id="GO:0009523">
    <property type="term" value="C:photosystem II"/>
    <property type="evidence" value="ECO:0007669"/>
    <property type="project" value="UniProtKB-KW"/>
</dbReference>
<protein>
    <recommendedName>
        <fullName evidence="6">Photosynthesis system II assembly factor Ycf48/Hcf136-like domain-containing protein</fullName>
    </recommendedName>
</protein>
<keyword evidence="4" id="KW-1133">Transmembrane helix</keyword>
<dbReference type="GO" id="GO:0015979">
    <property type="term" value="P:photosynthesis"/>
    <property type="evidence" value="ECO:0007669"/>
    <property type="project" value="UniProtKB-KW"/>
</dbReference>
<evidence type="ECO:0000313" key="8">
    <source>
        <dbReference type="Proteomes" id="UP001190700"/>
    </source>
</evidence>
<sequence length="944" mass="101691">MGTSRQWRLLDAAVICCIVAVELLPVGKAEPWGTWGWTDEQTPDKNNLNDVFMLDSITGWAVGDYDGTLRTVDGGATWALQITDLGNINQGYGYIVYHWEGVTAKSASEVWIVGTNAKIMKSEDGGLSWTEQASNVGNYITIFDVQYVSESTLYAVGSHGTVLKTTNGGETWGPANSKPQVDGVNVANSGGSFYDLHFVDVNTGWLVGQVGRALVHHTKDGGNSWIEQYPFNITFNSLSGVFFDGQLGWAVGSQVRSPEIDPESKEWIYNEVTHEWSFDYRPVPEGSYGVMHTHNGGTNWTLLTACTLEDLHGISMDVPSGHGYAVGKGGEICWNFAGLEGGGEWTANLRRESDTIGFNAVVQWGDALMRIVGVPTLLPPPHLPPSTSTLLLRLPPPLHPPPPTPPPPRPAPLQARPHRLLHRCRPPLPPPPISPPPPTWFYTRPSPSQSTLRALALTTDRQGLIVGDFDTILRTEDKGETWVAIKSNVPLFCGTCVRYSWFSVSFRSPGAPSPPPPQISGWPQPCDPLRALPLGGPVGCGLCFPAYDGVVGWIVGSYGAAMITRDGGLTWNLQQTGLTPEVFLQAVMCVAHDTVVAVGTADTIIRTRDAGATWEPLPASTYGMDFNAVAFINATMGWVVGNHGNGRQRILVTRDGGDTWTFQYFSPAVSLYGVTILPEDLFDNTTNSTIENYLGWAVGDNGTIMHTEDGGLHWNSIQSCTTQRLQAIKVDQSDRFAFVVGEEGAICQSNDGGHTWHSIGETDDSELTLRAIAEWGIDGTLSSPPPPPAPPWYFGYDVPTTDCWEAGLLTVGYLGAIASFCSAASPLPISQFGPSARPLRLPSHTLSPLPFAITNEVEDDDEAVTEQGWFIWLTFGGVGTVAASSLGLVLYWQYGQALVAQMTDDGASGPSPATKVAPLPSPTRPPANPSSALMSPGDEGVSYT</sequence>
<dbReference type="InterPro" id="IPR028203">
    <property type="entry name" value="PSII_CF48-like_dom"/>
</dbReference>
<accession>A0AAE0CAZ6</accession>
<evidence type="ECO:0000256" key="1">
    <source>
        <dbReference type="ARBA" id="ARBA00022531"/>
    </source>
</evidence>
<keyword evidence="2" id="KW-0604">Photosystem II</keyword>
<feature type="region of interest" description="Disordered" evidence="3">
    <location>
        <begin position="904"/>
        <end position="944"/>
    </location>
</feature>
<organism evidence="7 8">
    <name type="scientific">Cymbomonas tetramitiformis</name>
    <dbReference type="NCBI Taxonomy" id="36881"/>
    <lineage>
        <taxon>Eukaryota</taxon>
        <taxon>Viridiplantae</taxon>
        <taxon>Chlorophyta</taxon>
        <taxon>Pyramimonadophyceae</taxon>
        <taxon>Pyramimonadales</taxon>
        <taxon>Pyramimonadaceae</taxon>
        <taxon>Cymbomonas</taxon>
    </lineage>
</organism>
<evidence type="ECO:0000256" key="4">
    <source>
        <dbReference type="SAM" id="Phobius"/>
    </source>
</evidence>
<feature type="compositionally biased region" description="Pro residues" evidence="3">
    <location>
        <begin position="919"/>
        <end position="928"/>
    </location>
</feature>
<evidence type="ECO:0000256" key="2">
    <source>
        <dbReference type="ARBA" id="ARBA00023276"/>
    </source>
</evidence>
<dbReference type="PANTHER" id="PTHR47199:SF2">
    <property type="entry name" value="PHOTOSYSTEM II STABILITY_ASSEMBLY FACTOR HCF136, CHLOROPLASTIC"/>
    <property type="match status" value="1"/>
</dbReference>
<keyword evidence="4" id="KW-0812">Transmembrane</keyword>
<comment type="caution">
    <text evidence="7">The sequence shown here is derived from an EMBL/GenBank/DDBJ whole genome shotgun (WGS) entry which is preliminary data.</text>
</comment>
<dbReference type="PANTHER" id="PTHR47199">
    <property type="entry name" value="PHOTOSYSTEM II STABILITY/ASSEMBLY FACTOR HCF136, CHLOROPLASTIC"/>
    <property type="match status" value="1"/>
</dbReference>
<keyword evidence="8" id="KW-1185">Reference proteome</keyword>
<evidence type="ECO:0000313" key="7">
    <source>
        <dbReference type="EMBL" id="KAK3250939.1"/>
    </source>
</evidence>
<proteinExistence type="predicted"/>
<evidence type="ECO:0000256" key="3">
    <source>
        <dbReference type="SAM" id="MobiDB-lite"/>
    </source>
</evidence>
<feature type="signal peptide" evidence="5">
    <location>
        <begin position="1"/>
        <end position="29"/>
    </location>
</feature>
<gene>
    <name evidence="7" type="ORF">CYMTET_39707</name>
</gene>
<evidence type="ECO:0000259" key="6">
    <source>
        <dbReference type="Pfam" id="PF14870"/>
    </source>
</evidence>
<reference evidence="7 8" key="1">
    <citation type="journal article" date="2015" name="Genome Biol. Evol.">
        <title>Comparative Genomics of a Bacterivorous Green Alga Reveals Evolutionary Causalities and Consequences of Phago-Mixotrophic Mode of Nutrition.</title>
        <authorList>
            <person name="Burns J.A."/>
            <person name="Paasch A."/>
            <person name="Narechania A."/>
            <person name="Kim E."/>
        </authorList>
    </citation>
    <scope>NUCLEOTIDE SEQUENCE [LARGE SCALE GENOMIC DNA]</scope>
    <source>
        <strain evidence="7 8">PLY_AMNH</strain>
    </source>
</reference>
<dbReference type="SUPFAM" id="SSF110296">
    <property type="entry name" value="Oligoxyloglucan reducing end-specific cellobiohydrolase"/>
    <property type="match status" value="2"/>
</dbReference>
<dbReference type="EMBL" id="LGRX02026402">
    <property type="protein sequence ID" value="KAK3250939.1"/>
    <property type="molecule type" value="Genomic_DNA"/>
</dbReference>